<dbReference type="AlphaFoldDB" id="A0A1Z5R6L4"/>
<accession>A0A1Z5R6L4</accession>
<dbReference type="Gramene" id="OQU79085">
    <property type="protein sequence ID" value="OQU79085"/>
    <property type="gene ID" value="SORBI_3008G092932"/>
</dbReference>
<keyword evidence="2" id="KW-1185">Reference proteome</keyword>
<sequence>GFAQHDDNTLMADVVDCITQHGDHNHSTSEVRNHMPILPHWKLYKKKPASRSKETEPVEKDPKEKEYGSAYVDLFLGKLKAKFDINIEDETVRKACIEMMKSAVRQQRHKLKQEYFDPFPLHLVTKTSPIPFMSNKLWELLLESWKSPKKMEMCQKNKNNRANVKYHHTTGSRAYMVHVENLTQMENMLSTSTDGEEPKSAAQVVADVLAENTKKSRFLQNLGFQNARPRSSEQSSEIELEVDNAKLRMQVADLLNKVQESEQARIIDREEMKRSQEAKLNLLLSQIQPS</sequence>
<dbReference type="InParanoid" id="A0A1Z5R6L4"/>
<reference evidence="2" key="2">
    <citation type="journal article" date="2018" name="Plant J.">
        <title>The Sorghum bicolor reference genome: improved assembly, gene annotations, a transcriptome atlas, and signatures of genome organization.</title>
        <authorList>
            <person name="McCormick R.F."/>
            <person name="Truong S.K."/>
            <person name="Sreedasyam A."/>
            <person name="Jenkins J."/>
            <person name="Shu S."/>
            <person name="Sims D."/>
            <person name="Kennedy M."/>
            <person name="Amirebrahimi M."/>
            <person name="Weers B.D."/>
            <person name="McKinley B."/>
            <person name="Mattison A."/>
            <person name="Morishige D.T."/>
            <person name="Grimwood J."/>
            <person name="Schmutz J."/>
            <person name="Mullet J.E."/>
        </authorList>
    </citation>
    <scope>NUCLEOTIDE SEQUENCE [LARGE SCALE GENOMIC DNA]</scope>
    <source>
        <strain evidence="2">cv. BTx623</strain>
    </source>
</reference>
<organism evidence="1 2">
    <name type="scientific">Sorghum bicolor</name>
    <name type="common">Sorghum</name>
    <name type="synonym">Sorghum vulgare</name>
    <dbReference type="NCBI Taxonomy" id="4558"/>
    <lineage>
        <taxon>Eukaryota</taxon>
        <taxon>Viridiplantae</taxon>
        <taxon>Streptophyta</taxon>
        <taxon>Embryophyta</taxon>
        <taxon>Tracheophyta</taxon>
        <taxon>Spermatophyta</taxon>
        <taxon>Magnoliopsida</taxon>
        <taxon>Liliopsida</taxon>
        <taxon>Poales</taxon>
        <taxon>Poaceae</taxon>
        <taxon>PACMAD clade</taxon>
        <taxon>Panicoideae</taxon>
        <taxon>Andropogonodae</taxon>
        <taxon>Andropogoneae</taxon>
        <taxon>Sorghinae</taxon>
        <taxon>Sorghum</taxon>
    </lineage>
</organism>
<dbReference type="PANTHER" id="PTHR33063">
    <property type="entry name" value="OS02G0583500 PROTEIN"/>
    <property type="match status" value="1"/>
</dbReference>
<evidence type="ECO:0000313" key="1">
    <source>
        <dbReference type="EMBL" id="OQU79085.1"/>
    </source>
</evidence>
<gene>
    <name evidence="1" type="ORF">SORBI_3008G092932</name>
</gene>
<proteinExistence type="predicted"/>
<dbReference type="OMA" id="VERFAFM"/>
<reference evidence="1 2" key="1">
    <citation type="journal article" date="2009" name="Nature">
        <title>The Sorghum bicolor genome and the diversification of grasses.</title>
        <authorList>
            <person name="Paterson A.H."/>
            <person name="Bowers J.E."/>
            <person name="Bruggmann R."/>
            <person name="Dubchak I."/>
            <person name="Grimwood J."/>
            <person name="Gundlach H."/>
            <person name="Haberer G."/>
            <person name="Hellsten U."/>
            <person name="Mitros T."/>
            <person name="Poliakov A."/>
            <person name="Schmutz J."/>
            <person name="Spannagl M."/>
            <person name="Tang H."/>
            <person name="Wang X."/>
            <person name="Wicker T."/>
            <person name="Bharti A.K."/>
            <person name="Chapman J."/>
            <person name="Feltus F.A."/>
            <person name="Gowik U."/>
            <person name="Grigoriev I.V."/>
            <person name="Lyons E."/>
            <person name="Maher C.A."/>
            <person name="Martis M."/>
            <person name="Narechania A."/>
            <person name="Otillar R.P."/>
            <person name="Penning B.W."/>
            <person name="Salamov A.A."/>
            <person name="Wang Y."/>
            <person name="Zhang L."/>
            <person name="Carpita N.C."/>
            <person name="Freeling M."/>
            <person name="Gingle A.R."/>
            <person name="Hash C.T."/>
            <person name="Keller B."/>
            <person name="Klein P."/>
            <person name="Kresovich S."/>
            <person name="McCann M.C."/>
            <person name="Ming R."/>
            <person name="Peterson D.G."/>
            <person name="Mehboob-ur-Rahman"/>
            <person name="Ware D."/>
            <person name="Westhoff P."/>
            <person name="Mayer K.F."/>
            <person name="Messing J."/>
            <person name="Rokhsar D.S."/>
        </authorList>
    </citation>
    <scope>NUCLEOTIDE SEQUENCE [LARGE SCALE GENOMIC DNA]</scope>
    <source>
        <strain evidence="2">cv. BTx623</strain>
    </source>
</reference>
<dbReference type="Pfam" id="PF03004">
    <property type="entry name" value="Transposase_24"/>
    <property type="match status" value="1"/>
</dbReference>
<dbReference type="InterPro" id="IPR004252">
    <property type="entry name" value="Probable_transposase_24"/>
</dbReference>
<name>A0A1Z5R6L4_SORBI</name>
<feature type="non-terminal residue" evidence="1">
    <location>
        <position position="290"/>
    </location>
</feature>
<dbReference type="Proteomes" id="UP000000768">
    <property type="component" value="Chromosome 8"/>
</dbReference>
<dbReference type="EMBL" id="CM000767">
    <property type="protein sequence ID" value="OQU79085.1"/>
    <property type="molecule type" value="Genomic_DNA"/>
</dbReference>
<protein>
    <submittedName>
        <fullName evidence="1">Uncharacterized protein</fullName>
    </submittedName>
</protein>
<evidence type="ECO:0000313" key="2">
    <source>
        <dbReference type="Proteomes" id="UP000000768"/>
    </source>
</evidence>
<dbReference type="PANTHER" id="PTHR33063:SF13">
    <property type="entry name" value="OS02G0583500 PROTEIN"/>
    <property type="match status" value="1"/>
</dbReference>